<dbReference type="SUPFAM" id="SSF47226">
    <property type="entry name" value="Histidine-containing phosphotransfer domain, HPT domain"/>
    <property type="match status" value="1"/>
</dbReference>
<dbReference type="Pfam" id="PF13690">
    <property type="entry name" value="CheX"/>
    <property type="match status" value="1"/>
</dbReference>
<evidence type="ECO:0000256" key="9">
    <source>
        <dbReference type="ARBA" id="ARBA00023012"/>
    </source>
</evidence>
<dbReference type="PRINTS" id="PR00344">
    <property type="entry name" value="BCTRLSENSOR"/>
</dbReference>
<name>A0A2K4MMS6_9NEIS</name>
<dbReference type="Gene3D" id="3.40.1550.10">
    <property type="entry name" value="CheC-like"/>
    <property type="match status" value="1"/>
</dbReference>
<feature type="modified residue" description="Phosphohistidine" evidence="11">
    <location>
        <position position="567"/>
    </location>
</feature>
<feature type="domain" description="HPt" evidence="15">
    <location>
        <begin position="522"/>
        <end position="632"/>
    </location>
</feature>
<dbReference type="InterPro" id="IPR036641">
    <property type="entry name" value="HPT_dom_sf"/>
</dbReference>
<evidence type="ECO:0000256" key="5">
    <source>
        <dbReference type="ARBA" id="ARBA00022500"/>
    </source>
</evidence>
<dbReference type="PANTHER" id="PTHR43395">
    <property type="entry name" value="SENSOR HISTIDINE KINASE CHEA"/>
    <property type="match status" value="1"/>
</dbReference>
<keyword evidence="9" id="KW-0902">Two-component regulatory system</keyword>
<comment type="subcellular location">
    <subcellularLocation>
        <location evidence="2">Membrane</location>
    </subcellularLocation>
</comment>
<dbReference type="RefSeq" id="WP_103320615.1">
    <property type="nucleotide sequence ID" value="NZ_PPTF01000060.1"/>
</dbReference>
<keyword evidence="17" id="KW-1185">Reference proteome</keyword>
<evidence type="ECO:0000256" key="8">
    <source>
        <dbReference type="ARBA" id="ARBA00022777"/>
    </source>
</evidence>
<dbReference type="InterPro" id="IPR003660">
    <property type="entry name" value="HAMP_dom"/>
</dbReference>
<protein>
    <recommendedName>
        <fullName evidence="4">Chemotaxis protein CheA</fullName>
        <ecNumber evidence="3">2.7.13.3</ecNumber>
    </recommendedName>
</protein>
<keyword evidence="5" id="KW-0145">Chemotaxis</keyword>
<dbReference type="InterPro" id="IPR005467">
    <property type="entry name" value="His_kinase_dom"/>
</dbReference>
<evidence type="ECO:0000256" key="11">
    <source>
        <dbReference type="PROSITE-ProRule" id="PRU00110"/>
    </source>
</evidence>
<comment type="catalytic activity">
    <reaction evidence="1">
        <text>ATP + protein L-histidine = ADP + protein N-phospho-L-histidine.</text>
        <dbReference type="EC" id="2.7.13.3"/>
    </reaction>
</comment>
<keyword evidence="12" id="KW-0812">Transmembrane</keyword>
<evidence type="ECO:0000256" key="6">
    <source>
        <dbReference type="ARBA" id="ARBA00022553"/>
    </source>
</evidence>
<evidence type="ECO:0000256" key="4">
    <source>
        <dbReference type="ARBA" id="ARBA00021495"/>
    </source>
</evidence>
<evidence type="ECO:0000256" key="1">
    <source>
        <dbReference type="ARBA" id="ARBA00000085"/>
    </source>
</evidence>
<dbReference type="PROSITE" id="PS50894">
    <property type="entry name" value="HPT"/>
    <property type="match status" value="1"/>
</dbReference>
<keyword evidence="8" id="KW-0418">Kinase</keyword>
<sequence>MPFLIHALRARLRHSIRARLIAMTCLIVVGVVWALTLVIAMAAASMLRQASERQLAQGLEQSAALMSNFLAVRESNLNLWAANPLSEAMFNDPALAAVFAPSLRNYFAGARAHEPWIAHILLLRNNQLVYDDSGTLQSTPGARAVASWLRGLPDGGVSVLNLKRLDGGSDRYALVLKRPLLKEGTALQGAFIALVLDLDQVQRALFERMHIGGHGFVAIAASLPDGGIAVPSRIDGNAESLADFHAVTSQLRRAADLPEQFGSLVIRHHPLQAGPLTLIGVASSNDIREPIAQLILYSGLFGLLALAIGTLGAILYSERLTKPILDLARAALALKQGNLTDPIACASEDEIGQLALSLESSRQALAGQVEALESRVRQRTSDLLQKSEEVARLLDNSGQGFLSFDADLRIHPGYSRECTRIFGREIQGLPLPELLAPDDAGQREFVAKTLRLALDSADNDLRRDAYLNLLPAEYQLGEQFLRAEYRLLSGDQMMLILTDVSAQKKLQARLASEQLRLAFIVNALENRDDLLEMLRDYDDFRRCALPNLLNFQPDAKALLAELFRRVHTFKGLFAQACLPTLPRALHELESRLNPLREREADVNDIKLALGQTDLGAALEADLAVLREKLGPDYLDAERLIQVPAPVLDGLEAEVRQTCGPDSRLAALVRQLRFVPISRMIAPHFKAAEQLALRQGKPLAPLTCEGDDPLVDPLRYGAFCKTLIHVFRNAVDHGIEDADARLLADKSELAAIHCHISASAETLTIAITDDGQGMDPAAVRAAAIDKGLISIADASDMNDQEALRLVLADGLSTASAANAVSGRGVGLSAAHQELLRLGGELRIESSIGQGTRMSFILPYEAALQPRHPPRSAGAGGELLQPLAQLTADFCRGHLGMAVALDGGSRQLAAADLLEFTAMVPLRSGVDIAMGISVDRPLLLEMTRRFEPDCADEEIAGLADSVGAEIANTIVGKITPYLTHLSRHVDMGTPEVVDGETRGRFNQVGCQGVSGHGAAGRFIVFCLPLAAADVC</sequence>
<gene>
    <name evidence="16" type="ORF">C2134_13110</name>
</gene>
<dbReference type="SMART" id="SM00304">
    <property type="entry name" value="HAMP"/>
    <property type="match status" value="1"/>
</dbReference>
<keyword evidence="6 11" id="KW-0597">Phosphoprotein</keyword>
<dbReference type="Gene3D" id="1.20.120.160">
    <property type="entry name" value="HPT domain"/>
    <property type="match status" value="1"/>
</dbReference>
<feature type="transmembrane region" description="Helical" evidence="12">
    <location>
        <begin position="20"/>
        <end position="44"/>
    </location>
</feature>
<dbReference type="SUPFAM" id="SSF158472">
    <property type="entry name" value="HAMP domain-like"/>
    <property type="match status" value="1"/>
</dbReference>
<evidence type="ECO:0000259" key="14">
    <source>
        <dbReference type="PROSITE" id="PS50885"/>
    </source>
</evidence>
<dbReference type="InterPro" id="IPR028051">
    <property type="entry name" value="CheX-like_dom"/>
</dbReference>
<dbReference type="SUPFAM" id="SSF103039">
    <property type="entry name" value="CheC-like"/>
    <property type="match status" value="1"/>
</dbReference>
<dbReference type="AlphaFoldDB" id="A0A2K4MMS6"/>
<dbReference type="EC" id="2.7.13.3" evidence="3"/>
<comment type="function">
    <text evidence="10">Involved in the transmission of sensory signals from the chemoreceptors to the flagellar motors. CheA is autophosphorylated; it can transfer its phosphate group to either CheB or CheY.</text>
</comment>
<dbReference type="InterPro" id="IPR003594">
    <property type="entry name" value="HATPase_dom"/>
</dbReference>
<dbReference type="PROSITE" id="PS50109">
    <property type="entry name" value="HIS_KIN"/>
    <property type="match status" value="1"/>
</dbReference>
<dbReference type="EMBL" id="PPTF01000060">
    <property type="protein sequence ID" value="POA98368.1"/>
    <property type="molecule type" value="Genomic_DNA"/>
</dbReference>
<dbReference type="SMART" id="SM00387">
    <property type="entry name" value="HATPase_c"/>
    <property type="match status" value="1"/>
</dbReference>
<feature type="domain" description="Histidine kinase" evidence="13">
    <location>
        <begin position="722"/>
        <end position="860"/>
    </location>
</feature>
<keyword evidence="12" id="KW-1133">Transmembrane helix</keyword>
<evidence type="ECO:0000256" key="2">
    <source>
        <dbReference type="ARBA" id="ARBA00004370"/>
    </source>
</evidence>
<keyword evidence="7" id="KW-0808">Transferase</keyword>
<feature type="domain" description="HAMP" evidence="14">
    <location>
        <begin position="318"/>
        <end position="370"/>
    </location>
</feature>
<dbReference type="PANTHER" id="PTHR43395:SF10">
    <property type="entry name" value="CHEMOTAXIS PROTEIN CHEA"/>
    <property type="match status" value="1"/>
</dbReference>
<dbReference type="GO" id="GO:0016020">
    <property type="term" value="C:membrane"/>
    <property type="evidence" value="ECO:0007669"/>
    <property type="project" value="UniProtKB-SubCell"/>
</dbReference>
<evidence type="ECO:0000256" key="12">
    <source>
        <dbReference type="SAM" id="Phobius"/>
    </source>
</evidence>
<keyword evidence="12" id="KW-0472">Membrane</keyword>
<dbReference type="InterPro" id="IPR004358">
    <property type="entry name" value="Sig_transdc_His_kin-like_C"/>
</dbReference>
<dbReference type="SUPFAM" id="SSF55874">
    <property type="entry name" value="ATPase domain of HSP90 chaperone/DNA topoisomerase II/histidine kinase"/>
    <property type="match status" value="1"/>
</dbReference>
<dbReference type="Pfam" id="PF00672">
    <property type="entry name" value="HAMP"/>
    <property type="match status" value="1"/>
</dbReference>
<dbReference type="InterPro" id="IPR028976">
    <property type="entry name" value="CheC-like_sf"/>
</dbReference>
<reference evidence="16 17" key="1">
    <citation type="submission" date="2018-01" db="EMBL/GenBank/DDBJ databases">
        <title>Genomic Sequence of Chromobacterium MWU13-2610 from wild cranberry bogs within the Cape Cod National Seashore.</title>
        <authorList>
            <person name="O'Hara-Hanley K."/>
            <person name="Soby S."/>
            <person name="Harrison A."/>
        </authorList>
    </citation>
    <scope>NUCLEOTIDE SEQUENCE [LARGE SCALE GENOMIC DNA]</scope>
    <source>
        <strain evidence="16 17">MWU13-2610</strain>
    </source>
</reference>
<dbReference type="InterPro" id="IPR036890">
    <property type="entry name" value="HATPase_C_sf"/>
</dbReference>
<dbReference type="Gene3D" id="6.10.340.10">
    <property type="match status" value="1"/>
</dbReference>
<evidence type="ECO:0000256" key="10">
    <source>
        <dbReference type="ARBA" id="ARBA00035100"/>
    </source>
</evidence>
<dbReference type="GO" id="GO:0000155">
    <property type="term" value="F:phosphorelay sensor kinase activity"/>
    <property type="evidence" value="ECO:0007669"/>
    <property type="project" value="UniProtKB-ARBA"/>
</dbReference>
<proteinExistence type="predicted"/>
<evidence type="ECO:0000259" key="13">
    <source>
        <dbReference type="PROSITE" id="PS50109"/>
    </source>
</evidence>
<comment type="caution">
    <text evidence="16">The sequence shown here is derived from an EMBL/GenBank/DDBJ whole genome shotgun (WGS) entry which is preliminary data.</text>
</comment>
<evidence type="ECO:0000313" key="16">
    <source>
        <dbReference type="EMBL" id="POA98368.1"/>
    </source>
</evidence>
<organism evidence="16 17">
    <name type="scientific">Chromobacterium sinusclupearum</name>
    <dbReference type="NCBI Taxonomy" id="2077146"/>
    <lineage>
        <taxon>Bacteria</taxon>
        <taxon>Pseudomonadati</taxon>
        <taxon>Pseudomonadota</taxon>
        <taxon>Betaproteobacteria</taxon>
        <taxon>Neisseriales</taxon>
        <taxon>Chromobacteriaceae</taxon>
        <taxon>Chromobacterium</taxon>
    </lineage>
</organism>
<dbReference type="InterPro" id="IPR051315">
    <property type="entry name" value="Bact_Chemotaxis_CheA"/>
</dbReference>
<dbReference type="FunFam" id="3.30.565.10:FF:000016">
    <property type="entry name" value="Chemotaxis protein CheA, putative"/>
    <property type="match status" value="1"/>
</dbReference>
<dbReference type="Proteomes" id="UP000236416">
    <property type="component" value="Unassembled WGS sequence"/>
</dbReference>
<evidence type="ECO:0000256" key="7">
    <source>
        <dbReference type="ARBA" id="ARBA00022679"/>
    </source>
</evidence>
<evidence type="ECO:0000259" key="15">
    <source>
        <dbReference type="PROSITE" id="PS50894"/>
    </source>
</evidence>
<dbReference type="InterPro" id="IPR008207">
    <property type="entry name" value="Sig_transdc_His_kin_Hpt_dom"/>
</dbReference>
<evidence type="ECO:0000256" key="3">
    <source>
        <dbReference type="ARBA" id="ARBA00012438"/>
    </source>
</evidence>
<evidence type="ECO:0000313" key="17">
    <source>
        <dbReference type="Proteomes" id="UP000236416"/>
    </source>
</evidence>
<dbReference type="Gene3D" id="3.30.565.10">
    <property type="entry name" value="Histidine kinase-like ATPase, C-terminal domain"/>
    <property type="match status" value="1"/>
</dbReference>
<dbReference type="Pfam" id="PF02518">
    <property type="entry name" value="HATPase_c"/>
    <property type="match status" value="1"/>
</dbReference>
<accession>A0A2K4MMS6</accession>
<dbReference type="PROSITE" id="PS50885">
    <property type="entry name" value="HAMP"/>
    <property type="match status" value="1"/>
</dbReference>
<feature type="transmembrane region" description="Helical" evidence="12">
    <location>
        <begin position="294"/>
        <end position="316"/>
    </location>
</feature>
<dbReference type="GO" id="GO:0006935">
    <property type="term" value="P:chemotaxis"/>
    <property type="evidence" value="ECO:0007669"/>
    <property type="project" value="UniProtKB-KW"/>
</dbReference>